<accession>A0A853APP4</accession>
<keyword evidence="2" id="KW-1185">Reference proteome</keyword>
<dbReference type="Gene3D" id="1.10.287.1060">
    <property type="entry name" value="ESAT-6-like"/>
    <property type="match status" value="1"/>
</dbReference>
<name>A0A853APP4_9PSEU</name>
<dbReference type="AlphaFoldDB" id="A0A853APP4"/>
<organism evidence="1 2">
    <name type="scientific">Saccharopolyspora hordei</name>
    <dbReference type="NCBI Taxonomy" id="1838"/>
    <lineage>
        <taxon>Bacteria</taxon>
        <taxon>Bacillati</taxon>
        <taxon>Actinomycetota</taxon>
        <taxon>Actinomycetes</taxon>
        <taxon>Pseudonocardiales</taxon>
        <taxon>Pseudonocardiaceae</taxon>
        <taxon>Saccharopolyspora</taxon>
    </lineage>
</organism>
<dbReference type="RefSeq" id="WP_179718326.1">
    <property type="nucleotide sequence ID" value="NZ_BAABFH010000001.1"/>
</dbReference>
<sequence>MGGYRAHPDAITKCGTNVSGLADRAKSIKDKATAAQVPEISWGLLGMATTYSSYRELLDKFQQHLDEMAQGLTRAGEDISACGKDYQQVDRELAEKLKQIRVDAGVEF</sequence>
<dbReference type="EMBL" id="JACCFJ010000001">
    <property type="protein sequence ID" value="NYI82490.1"/>
    <property type="molecule type" value="Genomic_DNA"/>
</dbReference>
<dbReference type="InterPro" id="IPR036689">
    <property type="entry name" value="ESAT-6-like_sf"/>
</dbReference>
<protein>
    <submittedName>
        <fullName evidence="1">Uncharacterized protein YukE</fullName>
    </submittedName>
</protein>
<comment type="caution">
    <text evidence="1">The sequence shown here is derived from an EMBL/GenBank/DDBJ whole genome shotgun (WGS) entry which is preliminary data.</text>
</comment>
<reference evidence="1 2" key="1">
    <citation type="submission" date="2020-07" db="EMBL/GenBank/DDBJ databases">
        <title>Sequencing the genomes of 1000 actinobacteria strains.</title>
        <authorList>
            <person name="Klenk H.-P."/>
        </authorList>
    </citation>
    <scope>NUCLEOTIDE SEQUENCE [LARGE SCALE GENOMIC DNA]</scope>
    <source>
        <strain evidence="1 2">DSM 44065</strain>
    </source>
</reference>
<gene>
    <name evidence="1" type="ORF">HNR68_001120</name>
</gene>
<dbReference type="SUPFAM" id="SSF140453">
    <property type="entry name" value="EsxAB dimer-like"/>
    <property type="match status" value="1"/>
</dbReference>
<evidence type="ECO:0000313" key="2">
    <source>
        <dbReference type="Proteomes" id="UP000587002"/>
    </source>
</evidence>
<evidence type="ECO:0000313" key="1">
    <source>
        <dbReference type="EMBL" id="NYI82490.1"/>
    </source>
</evidence>
<proteinExistence type="predicted"/>
<dbReference type="Proteomes" id="UP000587002">
    <property type="component" value="Unassembled WGS sequence"/>
</dbReference>